<dbReference type="EMBL" id="CM007369">
    <property type="protein sequence ID" value="OIW05365.1"/>
    <property type="molecule type" value="Genomic_DNA"/>
</dbReference>
<evidence type="ECO:0000313" key="2">
    <source>
        <dbReference type="EMBL" id="OIW05365.1"/>
    </source>
</evidence>
<name>A0A4P1R8R1_LUPAN</name>
<feature type="region of interest" description="Disordered" evidence="1">
    <location>
        <begin position="19"/>
        <end position="46"/>
    </location>
</feature>
<organism evidence="2 3">
    <name type="scientific">Lupinus angustifolius</name>
    <name type="common">Narrow-leaved blue lupine</name>
    <dbReference type="NCBI Taxonomy" id="3871"/>
    <lineage>
        <taxon>Eukaryota</taxon>
        <taxon>Viridiplantae</taxon>
        <taxon>Streptophyta</taxon>
        <taxon>Embryophyta</taxon>
        <taxon>Tracheophyta</taxon>
        <taxon>Spermatophyta</taxon>
        <taxon>Magnoliopsida</taxon>
        <taxon>eudicotyledons</taxon>
        <taxon>Gunneridae</taxon>
        <taxon>Pentapetalae</taxon>
        <taxon>rosids</taxon>
        <taxon>fabids</taxon>
        <taxon>Fabales</taxon>
        <taxon>Fabaceae</taxon>
        <taxon>Papilionoideae</taxon>
        <taxon>50 kb inversion clade</taxon>
        <taxon>genistoids sensu lato</taxon>
        <taxon>core genistoids</taxon>
        <taxon>Genisteae</taxon>
        <taxon>Lupinus</taxon>
    </lineage>
</organism>
<sequence length="110" mass="12644">MNIKNVTLSSWRQTAAYRAKREARTRRSGRTIEEISELEEEDEDERTIPNEVWYSADVMVPIPEHAITLSTEKHQAREEFVPYLPLIIIDANTEVEEDPDEPESTDSGVA</sequence>
<evidence type="ECO:0000313" key="3">
    <source>
        <dbReference type="Proteomes" id="UP000188354"/>
    </source>
</evidence>
<reference evidence="2 3" key="1">
    <citation type="journal article" date="2017" name="Plant Biotechnol. J.">
        <title>A comprehensive draft genome sequence for lupin (Lupinus angustifolius), an emerging health food: insights into plant-microbe interactions and legume evolution.</title>
        <authorList>
            <person name="Hane J.K."/>
            <person name="Ming Y."/>
            <person name="Kamphuis L.G."/>
            <person name="Nelson M.N."/>
            <person name="Garg G."/>
            <person name="Atkins C.A."/>
            <person name="Bayer P.E."/>
            <person name="Bravo A."/>
            <person name="Bringans S."/>
            <person name="Cannon S."/>
            <person name="Edwards D."/>
            <person name="Foley R."/>
            <person name="Gao L.L."/>
            <person name="Harrison M.J."/>
            <person name="Huang W."/>
            <person name="Hurgobin B."/>
            <person name="Li S."/>
            <person name="Liu C.W."/>
            <person name="McGrath A."/>
            <person name="Morahan G."/>
            <person name="Murray J."/>
            <person name="Weller J."/>
            <person name="Jian J."/>
            <person name="Singh K.B."/>
        </authorList>
    </citation>
    <scope>NUCLEOTIDE SEQUENCE [LARGE SCALE GENOMIC DNA]</scope>
    <source>
        <strain evidence="3">cv. Tanjil</strain>
        <tissue evidence="2">Whole plant</tissue>
    </source>
</reference>
<accession>A0A4P1R8R1</accession>
<proteinExistence type="predicted"/>
<feature type="compositionally biased region" description="Acidic residues" evidence="1">
    <location>
        <begin position="34"/>
        <end position="45"/>
    </location>
</feature>
<dbReference type="AlphaFoldDB" id="A0A4P1R8R1"/>
<dbReference type="Gramene" id="OIW05365">
    <property type="protein sequence ID" value="OIW05365"/>
    <property type="gene ID" value="TanjilG_28830"/>
</dbReference>
<dbReference type="Proteomes" id="UP000188354">
    <property type="component" value="Chromosome LG09"/>
</dbReference>
<keyword evidence="3" id="KW-1185">Reference proteome</keyword>
<gene>
    <name evidence="2" type="ORF">TanjilG_28830</name>
</gene>
<evidence type="ECO:0000256" key="1">
    <source>
        <dbReference type="SAM" id="MobiDB-lite"/>
    </source>
</evidence>
<protein>
    <submittedName>
        <fullName evidence="2">Uncharacterized protein</fullName>
    </submittedName>
</protein>